<feature type="transmembrane region" description="Helical" evidence="6">
    <location>
        <begin position="6"/>
        <end position="28"/>
    </location>
</feature>
<dbReference type="InterPro" id="IPR001123">
    <property type="entry name" value="LeuE-type"/>
</dbReference>
<keyword evidence="2" id="KW-1003">Cell membrane</keyword>
<evidence type="ECO:0000256" key="1">
    <source>
        <dbReference type="ARBA" id="ARBA00004651"/>
    </source>
</evidence>
<dbReference type="Pfam" id="PF01810">
    <property type="entry name" value="LysE"/>
    <property type="match status" value="1"/>
</dbReference>
<evidence type="ECO:0000313" key="8">
    <source>
        <dbReference type="Proteomes" id="UP000268192"/>
    </source>
</evidence>
<keyword evidence="4 6" id="KW-1133">Transmembrane helix</keyword>
<dbReference type="AlphaFoldDB" id="A0A3Q8XS19"/>
<name>A0A3Q8XS19_9HYPH</name>
<reference evidence="7 8" key="1">
    <citation type="submission" date="2018-09" db="EMBL/GenBank/DDBJ databases">
        <title>Marinorhizobium profundi gen. nov., sp. nov., isolated from a deep-sea sediment sample from the New Britain Trench and proposal of Marinorhizobiaceae fam. nov. in the order Rhizobiales of the class Alphaproteobacteria.</title>
        <authorList>
            <person name="Cao J."/>
        </authorList>
    </citation>
    <scope>NUCLEOTIDE SEQUENCE [LARGE SCALE GENOMIC DNA]</scope>
    <source>
        <strain evidence="7 8">WS11</strain>
    </source>
</reference>
<feature type="transmembrane region" description="Helical" evidence="6">
    <location>
        <begin position="40"/>
        <end position="65"/>
    </location>
</feature>
<accession>A0A3Q8XS19</accession>
<keyword evidence="3 6" id="KW-0812">Transmembrane</keyword>
<evidence type="ECO:0000256" key="4">
    <source>
        <dbReference type="ARBA" id="ARBA00022989"/>
    </source>
</evidence>
<dbReference type="GO" id="GO:0015171">
    <property type="term" value="F:amino acid transmembrane transporter activity"/>
    <property type="evidence" value="ECO:0007669"/>
    <property type="project" value="TreeGrafter"/>
</dbReference>
<dbReference type="KEGG" id="abaw:D5400_15455"/>
<evidence type="ECO:0000313" key="7">
    <source>
        <dbReference type="EMBL" id="AZN72478.1"/>
    </source>
</evidence>
<feature type="transmembrane region" description="Helical" evidence="6">
    <location>
        <begin position="71"/>
        <end position="89"/>
    </location>
</feature>
<dbReference type="RefSeq" id="WP_126010805.1">
    <property type="nucleotide sequence ID" value="NZ_CP032509.1"/>
</dbReference>
<proteinExistence type="predicted"/>
<sequence length="204" mass="21463">MNPILLPALSGFLLGGSLIVAIGAQNAFILRQGLSRQHVFILCLVCALSDALLIAAGVAGLGTLISNAPSLIFAVTIGGALFLITYGFLAFRRALRPEAMRLSAEGGASLMQALATCLAFTFLNPHVYLDTVLLIGSLSARYEDGARLAFGAGAMTASFVWFFGLGYGARLLAPFFARPAAWRVLDVIIGCVMWLIAAGLIARL</sequence>
<dbReference type="Proteomes" id="UP000268192">
    <property type="component" value="Chromosome"/>
</dbReference>
<comment type="subcellular location">
    <subcellularLocation>
        <location evidence="1">Cell membrane</location>
        <topology evidence="1">Multi-pass membrane protein</topology>
    </subcellularLocation>
</comment>
<dbReference type="PANTHER" id="PTHR30086:SF20">
    <property type="entry name" value="ARGININE EXPORTER PROTEIN ARGO-RELATED"/>
    <property type="match status" value="1"/>
</dbReference>
<evidence type="ECO:0000256" key="3">
    <source>
        <dbReference type="ARBA" id="ARBA00022692"/>
    </source>
</evidence>
<feature type="transmembrane region" description="Helical" evidence="6">
    <location>
        <begin position="180"/>
        <end position="202"/>
    </location>
</feature>
<dbReference type="PANTHER" id="PTHR30086">
    <property type="entry name" value="ARGININE EXPORTER PROTEIN ARGO"/>
    <property type="match status" value="1"/>
</dbReference>
<dbReference type="OrthoDB" id="5638726at2"/>
<feature type="transmembrane region" description="Helical" evidence="6">
    <location>
        <begin position="148"/>
        <end position="168"/>
    </location>
</feature>
<keyword evidence="5 6" id="KW-0472">Membrane</keyword>
<evidence type="ECO:0000256" key="6">
    <source>
        <dbReference type="SAM" id="Phobius"/>
    </source>
</evidence>
<dbReference type="GO" id="GO:0005886">
    <property type="term" value="C:plasma membrane"/>
    <property type="evidence" value="ECO:0007669"/>
    <property type="project" value="UniProtKB-SubCell"/>
</dbReference>
<evidence type="ECO:0000256" key="2">
    <source>
        <dbReference type="ARBA" id="ARBA00022475"/>
    </source>
</evidence>
<evidence type="ECO:0000256" key="5">
    <source>
        <dbReference type="ARBA" id="ARBA00023136"/>
    </source>
</evidence>
<protein>
    <submittedName>
        <fullName evidence="7">Amino acid transporter</fullName>
    </submittedName>
</protein>
<keyword evidence="8" id="KW-1185">Reference proteome</keyword>
<organism evidence="7 8">
    <name type="scientific">Georhizobium profundi</name>
    <dbReference type="NCBI Taxonomy" id="2341112"/>
    <lineage>
        <taxon>Bacteria</taxon>
        <taxon>Pseudomonadati</taxon>
        <taxon>Pseudomonadota</taxon>
        <taxon>Alphaproteobacteria</taxon>
        <taxon>Hyphomicrobiales</taxon>
        <taxon>Rhizobiaceae</taxon>
        <taxon>Georhizobium</taxon>
    </lineage>
</organism>
<gene>
    <name evidence="7" type="ORF">D5400_15455</name>
</gene>
<dbReference type="EMBL" id="CP032509">
    <property type="protein sequence ID" value="AZN72478.1"/>
    <property type="molecule type" value="Genomic_DNA"/>
</dbReference>